<reference evidence="1 2" key="1">
    <citation type="submission" date="2012-11" db="EMBL/GenBank/DDBJ databases">
        <title>Whole genome sequence of Acidisphaera rubrifaciens HS-AP3.</title>
        <authorList>
            <person name="Azuma Y."/>
            <person name="Higashiura N."/>
            <person name="Hirakawa H."/>
            <person name="Matsushita K."/>
        </authorList>
    </citation>
    <scope>NUCLEOTIDE SEQUENCE [LARGE SCALE GENOMIC DNA]</scope>
    <source>
        <strain evidence="1 2">HS-AP3</strain>
    </source>
</reference>
<dbReference type="InterPro" id="IPR036624">
    <property type="entry name" value="Hcp1-lik_sf"/>
</dbReference>
<dbReference type="InterPro" id="IPR052947">
    <property type="entry name" value="T6SS_Hcp1_domain"/>
</dbReference>
<dbReference type="Pfam" id="PF05638">
    <property type="entry name" value="T6SS_HCP"/>
    <property type="match status" value="1"/>
</dbReference>
<dbReference type="RefSeq" id="WP_048861167.1">
    <property type="nucleotide sequence ID" value="NZ_BANB01000249.1"/>
</dbReference>
<accession>A0A0D6P5Z7</accession>
<name>A0A0D6P5Z7_9PROT</name>
<comment type="caution">
    <text evidence="1">The sequence shown here is derived from an EMBL/GenBank/DDBJ whole genome shotgun (WGS) entry which is preliminary data.</text>
</comment>
<evidence type="ECO:0000313" key="1">
    <source>
        <dbReference type="EMBL" id="GAN77175.1"/>
    </source>
</evidence>
<evidence type="ECO:0000313" key="2">
    <source>
        <dbReference type="Proteomes" id="UP000032680"/>
    </source>
</evidence>
<gene>
    <name evidence="1" type="ORF">Asru_0249_06</name>
</gene>
<dbReference type="Proteomes" id="UP000032680">
    <property type="component" value="Unassembled WGS sequence"/>
</dbReference>
<keyword evidence="2" id="KW-1185">Reference proteome</keyword>
<dbReference type="NCBIfam" id="TIGR03344">
    <property type="entry name" value="VI_effect_Hcp1"/>
    <property type="match status" value="1"/>
</dbReference>
<dbReference type="AlphaFoldDB" id="A0A0D6P5Z7"/>
<organism evidence="1 2">
    <name type="scientific">Acidisphaera rubrifaciens HS-AP3</name>
    <dbReference type="NCBI Taxonomy" id="1231350"/>
    <lineage>
        <taxon>Bacteria</taxon>
        <taxon>Pseudomonadati</taxon>
        <taxon>Pseudomonadota</taxon>
        <taxon>Alphaproteobacteria</taxon>
        <taxon>Acetobacterales</taxon>
        <taxon>Acetobacteraceae</taxon>
        <taxon>Acidisphaera</taxon>
    </lineage>
</organism>
<dbReference type="SUPFAM" id="SSF141452">
    <property type="entry name" value="Hcp1-like"/>
    <property type="match status" value="1"/>
</dbReference>
<sequence>MAQPIYVKVTGATQGNISKGAFTGDSVGNIYQEGHEDELFCQSVSYHITLPRDPQSGQVTGQRVHMPATMIKYFDKASPMLMQAIASGEVLQIEATYFRTSTAGKQEKYFTVKFTDAILVEHKAYTPVALDPANAPYRDMEELQFTYRMLEVTHTVGGTSGSDDWRSPKK</sequence>
<dbReference type="PANTHER" id="PTHR34319">
    <property type="entry name" value="MAJOR EXPORTED PROTEIN"/>
    <property type="match status" value="1"/>
</dbReference>
<proteinExistence type="predicted"/>
<dbReference type="Gene3D" id="2.30.110.20">
    <property type="entry name" value="Hcp1-like"/>
    <property type="match status" value="1"/>
</dbReference>
<dbReference type="PANTHER" id="PTHR34319:SF6">
    <property type="entry name" value="MAJOR EXPORTED PROTEIN"/>
    <property type="match status" value="1"/>
</dbReference>
<dbReference type="InterPro" id="IPR008514">
    <property type="entry name" value="T6SS_Hcp"/>
</dbReference>
<dbReference type="EMBL" id="BANB01000249">
    <property type="protein sequence ID" value="GAN77175.1"/>
    <property type="molecule type" value="Genomic_DNA"/>
</dbReference>
<dbReference type="OrthoDB" id="5146053at2"/>
<protein>
    <submittedName>
        <fullName evidence="1">Secreted protein Hcp</fullName>
    </submittedName>
</protein>